<dbReference type="SUPFAM" id="SSF47413">
    <property type="entry name" value="lambda repressor-like DNA-binding domains"/>
    <property type="match status" value="1"/>
</dbReference>
<proteinExistence type="predicted"/>
<dbReference type="PROSITE" id="PS50943">
    <property type="entry name" value="HTH_CROC1"/>
    <property type="match status" value="1"/>
</dbReference>
<accession>A0ABV1JMG8</accession>
<feature type="domain" description="HTH cro/C1-type" evidence="2">
    <location>
        <begin position="18"/>
        <end position="72"/>
    </location>
</feature>
<dbReference type="InterPro" id="IPR050807">
    <property type="entry name" value="TransReg_Diox_bact_type"/>
</dbReference>
<dbReference type="SMART" id="SM00530">
    <property type="entry name" value="HTH_XRE"/>
    <property type="match status" value="1"/>
</dbReference>
<keyword evidence="4" id="KW-1185">Reference proteome</keyword>
<evidence type="ECO:0000256" key="1">
    <source>
        <dbReference type="ARBA" id="ARBA00023125"/>
    </source>
</evidence>
<evidence type="ECO:0000259" key="2">
    <source>
        <dbReference type="PROSITE" id="PS50943"/>
    </source>
</evidence>
<evidence type="ECO:0000313" key="3">
    <source>
        <dbReference type="EMBL" id="MEQ3511431.1"/>
    </source>
</evidence>
<dbReference type="GeneID" id="83618294"/>
<dbReference type="InterPro" id="IPR001387">
    <property type="entry name" value="Cro/C1-type_HTH"/>
</dbReference>
<gene>
    <name evidence="3" type="ORF">ABM124_09030</name>
</gene>
<dbReference type="EMBL" id="JBECZB010000012">
    <property type="protein sequence ID" value="MEQ3511431.1"/>
    <property type="molecule type" value="Genomic_DNA"/>
</dbReference>
<sequence>MEKPTTPNPYRLIFAQNMRQVRRLKELSQEELAFSARVSKTYISEIERGSRSVSIDVMGQIADALGMPLEELVRKDLLQLR</sequence>
<dbReference type="Gene3D" id="1.10.260.40">
    <property type="entry name" value="lambda repressor-like DNA-binding domains"/>
    <property type="match status" value="1"/>
</dbReference>
<name>A0ABV1JMG8_NEIPO</name>
<evidence type="ECO:0000313" key="4">
    <source>
        <dbReference type="Proteomes" id="UP001447151"/>
    </source>
</evidence>
<dbReference type="PANTHER" id="PTHR46797:SF1">
    <property type="entry name" value="METHYLPHOSPHONATE SYNTHASE"/>
    <property type="match status" value="1"/>
</dbReference>
<dbReference type="InterPro" id="IPR010982">
    <property type="entry name" value="Lambda_DNA-bd_dom_sf"/>
</dbReference>
<organism evidence="3 4">
    <name type="scientific">Neisseria polysaccharea</name>
    <dbReference type="NCBI Taxonomy" id="489"/>
    <lineage>
        <taxon>Bacteria</taxon>
        <taxon>Pseudomonadati</taxon>
        <taxon>Pseudomonadota</taxon>
        <taxon>Betaproteobacteria</taxon>
        <taxon>Neisseriales</taxon>
        <taxon>Neisseriaceae</taxon>
        <taxon>Neisseria</taxon>
    </lineage>
</organism>
<dbReference type="PANTHER" id="PTHR46797">
    <property type="entry name" value="HTH-TYPE TRANSCRIPTIONAL REGULATOR"/>
    <property type="match status" value="1"/>
</dbReference>
<dbReference type="Proteomes" id="UP001447151">
    <property type="component" value="Unassembled WGS sequence"/>
</dbReference>
<protein>
    <submittedName>
        <fullName evidence="3">Helix-turn-helix transcriptional regulator</fullName>
    </submittedName>
</protein>
<dbReference type="RefSeq" id="WP_003753308.1">
    <property type="nucleotide sequence ID" value="NZ_CAUIXF010000006.1"/>
</dbReference>
<comment type="caution">
    <text evidence="3">The sequence shown here is derived from an EMBL/GenBank/DDBJ whole genome shotgun (WGS) entry which is preliminary data.</text>
</comment>
<dbReference type="CDD" id="cd00093">
    <property type="entry name" value="HTH_XRE"/>
    <property type="match status" value="1"/>
</dbReference>
<dbReference type="Pfam" id="PF01381">
    <property type="entry name" value="HTH_3"/>
    <property type="match status" value="1"/>
</dbReference>
<keyword evidence="1" id="KW-0238">DNA-binding</keyword>
<reference evidence="3 4" key="1">
    <citation type="submission" date="2024-05" db="EMBL/GenBank/DDBJ databases">
        <authorList>
            <person name="Matzinger S.R."/>
            <person name="Bankers L."/>
            <person name="Rossheim A."/>
            <person name="Hetherington-Rauth M.C."/>
            <person name="Smith A."/>
            <person name="Baird S."/>
            <person name="Polanco D."/>
        </authorList>
    </citation>
    <scope>NUCLEOTIDE SEQUENCE [LARGE SCALE GENOMIC DNA]</scope>
    <source>
        <strain evidence="3 4">2024CJ-00066</strain>
    </source>
</reference>